<reference evidence="2" key="2">
    <citation type="submission" date="2021-08" db="EMBL/GenBank/DDBJ databases">
        <authorList>
            <person name="Tani A."/>
            <person name="Ola A."/>
            <person name="Ogura Y."/>
            <person name="Katsura K."/>
            <person name="Hayashi T."/>
        </authorList>
    </citation>
    <scope>NUCLEOTIDE SEQUENCE</scope>
    <source>
        <strain evidence="2">LMG 23639</strain>
    </source>
</reference>
<dbReference type="InterPro" id="IPR017926">
    <property type="entry name" value="GATASE"/>
</dbReference>
<sequence>MPTITVIETGTVPEGQRARHGTYPQMFARAFGAGRPDLAFETVVAAQETYPAVETLEAVMITGSAAGVYEDHAWIAPLSDFVRRVHAAGVPMVGICFGHQLVAQALGGVVAPSDRGWGIGRHVYRPAAGNGVLDGSEVALACSHQDQVLVLPEGAEVILASDFTPYAGLLYDNGTTLTLQPHPEFTVDYAMFCATSRSGHAPDAVVTAAVDSLQRPLDSAAVNGAITRFMTERVGKPAPAREAR</sequence>
<gene>
    <name evidence="2" type="primary">carA_1</name>
    <name evidence="2" type="ORF">AOPFMNJM_1770</name>
</gene>
<reference evidence="2" key="1">
    <citation type="journal article" date="2021" name="Front. Microbiol.">
        <title>Comprehensive Comparative Genomics and Phenotyping of Methylobacterium Species.</title>
        <authorList>
            <person name="Alessa O."/>
            <person name="Ogura Y."/>
            <person name="Fujitani Y."/>
            <person name="Takami H."/>
            <person name="Hayashi T."/>
            <person name="Sahin N."/>
            <person name="Tani A."/>
        </authorList>
    </citation>
    <scope>NUCLEOTIDE SEQUENCE</scope>
    <source>
        <strain evidence="2">LMG 23639</strain>
    </source>
</reference>
<dbReference type="PANTHER" id="PTHR42695:SF5">
    <property type="entry name" value="GLUTAMINE AMIDOTRANSFERASE YLR126C-RELATED"/>
    <property type="match status" value="1"/>
</dbReference>
<dbReference type="CDD" id="cd01741">
    <property type="entry name" value="GATase1_1"/>
    <property type="match status" value="1"/>
</dbReference>
<keyword evidence="3" id="KW-1185">Reference proteome</keyword>
<comment type="caution">
    <text evidence="2">The sequence shown here is derived from an EMBL/GenBank/DDBJ whole genome shotgun (WGS) entry which is preliminary data.</text>
</comment>
<feature type="domain" description="Glutamine amidotransferase" evidence="1">
    <location>
        <begin position="54"/>
        <end position="186"/>
    </location>
</feature>
<dbReference type="Pfam" id="PF00117">
    <property type="entry name" value="GATase"/>
    <property type="match status" value="1"/>
</dbReference>
<dbReference type="PROSITE" id="PS51273">
    <property type="entry name" value="GATASE_TYPE_1"/>
    <property type="match status" value="1"/>
</dbReference>
<dbReference type="EMBL" id="BPQR01000029">
    <property type="protein sequence ID" value="GJE06451.1"/>
    <property type="molecule type" value="Genomic_DNA"/>
</dbReference>
<evidence type="ECO:0000313" key="3">
    <source>
        <dbReference type="Proteomes" id="UP001055102"/>
    </source>
</evidence>
<evidence type="ECO:0000313" key="2">
    <source>
        <dbReference type="EMBL" id="GJE06451.1"/>
    </source>
</evidence>
<dbReference type="Proteomes" id="UP001055102">
    <property type="component" value="Unassembled WGS sequence"/>
</dbReference>
<dbReference type="SUPFAM" id="SSF52317">
    <property type="entry name" value="Class I glutamine amidotransferase-like"/>
    <property type="match status" value="1"/>
</dbReference>
<evidence type="ECO:0000259" key="1">
    <source>
        <dbReference type="Pfam" id="PF00117"/>
    </source>
</evidence>
<organism evidence="2 3">
    <name type="scientific">Methylobacterium jeotgali</name>
    <dbReference type="NCBI Taxonomy" id="381630"/>
    <lineage>
        <taxon>Bacteria</taxon>
        <taxon>Pseudomonadati</taxon>
        <taxon>Pseudomonadota</taxon>
        <taxon>Alphaproteobacteria</taxon>
        <taxon>Hyphomicrobiales</taxon>
        <taxon>Methylobacteriaceae</taxon>
        <taxon>Methylobacterium</taxon>
    </lineage>
</organism>
<accession>A0ABQ4SW30</accession>
<dbReference type="PANTHER" id="PTHR42695">
    <property type="entry name" value="GLUTAMINE AMIDOTRANSFERASE YLR126C-RELATED"/>
    <property type="match status" value="1"/>
</dbReference>
<name>A0ABQ4SW30_9HYPH</name>
<dbReference type="InterPro" id="IPR029062">
    <property type="entry name" value="Class_I_gatase-like"/>
</dbReference>
<dbReference type="RefSeq" id="WP_238275160.1">
    <property type="nucleotide sequence ID" value="NZ_BPQR01000029.1"/>
</dbReference>
<proteinExistence type="predicted"/>
<dbReference type="Gene3D" id="3.40.50.880">
    <property type="match status" value="1"/>
</dbReference>
<protein>
    <submittedName>
        <fullName evidence="2">Carbamoyl-phosphate synthase small chain</fullName>
    </submittedName>
</protein>
<dbReference type="InterPro" id="IPR044992">
    <property type="entry name" value="ChyE-like"/>
</dbReference>